<gene>
    <name evidence="4" type="ORF">ACFONP_01430</name>
</gene>
<protein>
    <submittedName>
        <fullName evidence="4">DUF1285 domain-containing protein</fullName>
    </submittedName>
</protein>
<dbReference type="InterPro" id="IPR023361">
    <property type="entry name" value="DUF1285_beta_roll_sf"/>
</dbReference>
<proteinExistence type="predicted"/>
<evidence type="ECO:0000313" key="5">
    <source>
        <dbReference type="Proteomes" id="UP001595607"/>
    </source>
</evidence>
<accession>A0ABV7M889</accession>
<comment type="caution">
    <text evidence="4">The sequence shown here is derived from an EMBL/GenBank/DDBJ whole genome shotgun (WGS) entry which is preliminary data.</text>
</comment>
<reference evidence="5" key="1">
    <citation type="journal article" date="2019" name="Int. J. Syst. Evol. Microbiol.">
        <title>The Global Catalogue of Microorganisms (GCM) 10K type strain sequencing project: providing services to taxonomists for standard genome sequencing and annotation.</title>
        <authorList>
            <consortium name="The Broad Institute Genomics Platform"/>
            <consortium name="The Broad Institute Genome Sequencing Center for Infectious Disease"/>
            <person name="Wu L."/>
            <person name="Ma J."/>
        </authorList>
    </citation>
    <scope>NUCLEOTIDE SEQUENCE [LARGE SCALE GENOMIC DNA]</scope>
    <source>
        <strain evidence="5">KCTC 22245</strain>
    </source>
</reference>
<dbReference type="PIRSF" id="PIRSF029557">
    <property type="entry name" value="UCP029557"/>
    <property type="match status" value="1"/>
</dbReference>
<dbReference type="Proteomes" id="UP001595607">
    <property type="component" value="Unassembled WGS sequence"/>
</dbReference>
<evidence type="ECO:0000256" key="1">
    <source>
        <dbReference type="SAM" id="MobiDB-lite"/>
    </source>
</evidence>
<feature type="domain" description="DUF1285" evidence="2">
    <location>
        <begin position="21"/>
        <end position="86"/>
    </location>
</feature>
<dbReference type="EMBL" id="JBHRVA010000002">
    <property type="protein sequence ID" value="MFC3301391.1"/>
    <property type="molecule type" value="Genomic_DNA"/>
</dbReference>
<dbReference type="RefSeq" id="WP_229786047.1">
    <property type="nucleotide sequence ID" value="NZ_BMXU01000001.1"/>
</dbReference>
<evidence type="ECO:0000259" key="3">
    <source>
        <dbReference type="Pfam" id="PF21028"/>
    </source>
</evidence>
<dbReference type="Gene3D" id="3.10.540.10">
    <property type="entry name" value="duf1285 like domain"/>
    <property type="match status" value="1"/>
</dbReference>
<name>A0ABV7M889_9PROT</name>
<evidence type="ECO:0000313" key="4">
    <source>
        <dbReference type="EMBL" id="MFC3301391.1"/>
    </source>
</evidence>
<feature type="domain" description="DUF1285" evidence="3">
    <location>
        <begin position="87"/>
        <end position="173"/>
    </location>
</feature>
<dbReference type="Gene3D" id="2.30.270.10">
    <property type="entry name" value="duf1285 protein"/>
    <property type="match status" value="1"/>
</dbReference>
<sequence>MVDLSRIAASLTDSSDDGPLPVERWNPEHCGEMDLVIKADGSWWHEGSMITRAPLVRLFSRILRKDPEGYVLVTPAEKVTIKVEDVPFLAVDYDRTDRGYEVRTNVGDRVLIDADHPITLRHSEALGQRAPYILIRGGLEARLDRAPYYRLVEELPVEDGALVLRSGGATFRLPIEADA</sequence>
<keyword evidence="5" id="KW-1185">Reference proteome</keyword>
<dbReference type="InterPro" id="IPR048341">
    <property type="entry name" value="DUF1285_N"/>
</dbReference>
<feature type="region of interest" description="Disordered" evidence="1">
    <location>
        <begin position="1"/>
        <end position="22"/>
    </location>
</feature>
<dbReference type="Pfam" id="PF06938">
    <property type="entry name" value="DUF1285_N"/>
    <property type="match status" value="1"/>
</dbReference>
<dbReference type="Pfam" id="PF21028">
    <property type="entry name" value="DUF1285_C"/>
    <property type="match status" value="1"/>
</dbReference>
<dbReference type="InterPro" id="IPR010707">
    <property type="entry name" value="DUF1285"/>
</dbReference>
<organism evidence="4 5">
    <name type="scientific">Parvularcula lutaonensis</name>
    <dbReference type="NCBI Taxonomy" id="491923"/>
    <lineage>
        <taxon>Bacteria</taxon>
        <taxon>Pseudomonadati</taxon>
        <taxon>Pseudomonadota</taxon>
        <taxon>Alphaproteobacteria</taxon>
        <taxon>Parvularculales</taxon>
        <taxon>Parvularculaceae</taxon>
        <taxon>Parvularcula</taxon>
    </lineage>
</organism>
<dbReference type="InterPro" id="IPR048342">
    <property type="entry name" value="DUF1285_C"/>
</dbReference>
<evidence type="ECO:0000259" key="2">
    <source>
        <dbReference type="Pfam" id="PF06938"/>
    </source>
</evidence>